<name>A0A2P5X8K0_GOSBA</name>
<dbReference type="AlphaFoldDB" id="A0A2P5X8K0"/>
<feature type="region of interest" description="Disordered" evidence="1">
    <location>
        <begin position="111"/>
        <end position="142"/>
    </location>
</feature>
<keyword evidence="6" id="KW-1185">Reference proteome</keyword>
<reference evidence="3 6" key="2">
    <citation type="submission" date="2019-06" db="EMBL/GenBank/DDBJ databases">
        <title>WGS assembly of Gossypium barbadense.</title>
        <authorList>
            <person name="Chen Z.J."/>
            <person name="Sreedasyam A."/>
            <person name="Ando A."/>
            <person name="Song Q."/>
            <person name="De L."/>
            <person name="Hulse-Kemp A."/>
            <person name="Ding M."/>
            <person name="Ye W."/>
            <person name="Kirkbride R."/>
            <person name="Jenkins J."/>
            <person name="Plott C."/>
            <person name="Lovell J."/>
            <person name="Lin Y.-M."/>
            <person name="Vaughn R."/>
            <person name="Liu B."/>
            <person name="Li W."/>
            <person name="Simpson S."/>
            <person name="Scheffler B."/>
            <person name="Saski C."/>
            <person name="Grover C."/>
            <person name="Hu G."/>
            <person name="Conover J."/>
            <person name="Carlson J."/>
            <person name="Shu S."/>
            <person name="Boston L."/>
            <person name="Williams M."/>
            <person name="Peterson D."/>
            <person name="Mcgee K."/>
            <person name="Jones D."/>
            <person name="Wendel J."/>
            <person name="Stelly D."/>
            <person name="Grimwood J."/>
            <person name="Schmutz J."/>
        </authorList>
    </citation>
    <scope>NUCLEOTIDE SEQUENCE [LARGE SCALE GENOMIC DNA]</scope>
    <source>
        <strain evidence="3">1400233.01</strain>
    </source>
</reference>
<gene>
    <name evidence="3" type="ORF">ES319_A08G229800v1</name>
    <name evidence="4" type="ORF">GOBAR_AA21001</name>
</gene>
<reference evidence="4 5" key="1">
    <citation type="submission" date="2015-01" db="EMBL/GenBank/DDBJ databases">
        <title>Genome of allotetraploid Gossypium barbadense reveals genomic plasticity and fiber elongation in cotton evolution.</title>
        <authorList>
            <person name="Chen X."/>
            <person name="Liu X."/>
            <person name="Zhao B."/>
            <person name="Zheng H."/>
            <person name="Hu Y."/>
            <person name="Lu G."/>
            <person name="Yang C."/>
            <person name="Chen J."/>
            <person name="Shan C."/>
            <person name="Zhang L."/>
            <person name="Zhou Y."/>
            <person name="Wang L."/>
            <person name="Guo W."/>
            <person name="Bai Y."/>
            <person name="Ruan J."/>
            <person name="Shangguan X."/>
            <person name="Mao Y."/>
            <person name="Jiang J."/>
            <person name="Zhu Y."/>
            <person name="Lei J."/>
            <person name="Kang H."/>
            <person name="Chen S."/>
            <person name="He X."/>
            <person name="Wang R."/>
            <person name="Wang Y."/>
            <person name="Chen J."/>
            <person name="Wang L."/>
            <person name="Yu S."/>
            <person name="Wang B."/>
            <person name="Wei J."/>
            <person name="Song S."/>
            <person name="Lu X."/>
            <person name="Gao Z."/>
            <person name="Gu W."/>
            <person name="Deng X."/>
            <person name="Ma D."/>
            <person name="Wang S."/>
            <person name="Liang W."/>
            <person name="Fang L."/>
            <person name="Cai C."/>
            <person name="Zhu X."/>
            <person name="Zhou B."/>
            <person name="Zhang Y."/>
            <person name="Chen Z."/>
            <person name="Xu S."/>
            <person name="Zhu R."/>
            <person name="Wang S."/>
            <person name="Zhang T."/>
            <person name="Zhao G."/>
        </authorList>
    </citation>
    <scope>NUCLEOTIDE SEQUENCE [LARGE SCALE GENOMIC DNA]</scope>
    <source>
        <strain evidence="5">cv. Xinhai21</strain>
        <tissue evidence="4">Leaf</tissue>
    </source>
</reference>
<evidence type="ECO:0000256" key="2">
    <source>
        <dbReference type="SAM" id="SignalP"/>
    </source>
</evidence>
<dbReference type="EMBL" id="CM018209">
    <property type="protein sequence ID" value="KAB2071548.1"/>
    <property type="molecule type" value="Genomic_DNA"/>
</dbReference>
<feature type="signal peptide" evidence="2">
    <location>
        <begin position="1"/>
        <end position="28"/>
    </location>
</feature>
<sequence length="142" mass="15936">MAMKLNSWISLQLIFVFVAALLVLLSHGGPKSSVEATEAERPVSALSSSLYEISLRHFLNRFRVVQKKRMIGERRYLRPPPSPKLHSQFHHHYFNEPWPWWPHHTRPVPLLPPPSSASPPPPASTQPPLSPPSALPPPPVSA</sequence>
<protein>
    <submittedName>
        <fullName evidence="4">Uncharacterized protein</fullName>
    </submittedName>
</protein>
<evidence type="ECO:0000313" key="4">
    <source>
        <dbReference type="EMBL" id="PPR99667.1"/>
    </source>
</evidence>
<organism evidence="4 5">
    <name type="scientific">Gossypium barbadense</name>
    <name type="common">Sea Island cotton</name>
    <name type="synonym">Hibiscus barbadensis</name>
    <dbReference type="NCBI Taxonomy" id="3634"/>
    <lineage>
        <taxon>Eukaryota</taxon>
        <taxon>Viridiplantae</taxon>
        <taxon>Streptophyta</taxon>
        <taxon>Embryophyta</taxon>
        <taxon>Tracheophyta</taxon>
        <taxon>Spermatophyta</taxon>
        <taxon>Magnoliopsida</taxon>
        <taxon>eudicotyledons</taxon>
        <taxon>Gunneridae</taxon>
        <taxon>Pentapetalae</taxon>
        <taxon>rosids</taxon>
        <taxon>malvids</taxon>
        <taxon>Malvales</taxon>
        <taxon>Malvaceae</taxon>
        <taxon>Malvoideae</taxon>
        <taxon>Gossypium</taxon>
    </lineage>
</organism>
<dbReference type="Proteomes" id="UP000239757">
    <property type="component" value="Unassembled WGS sequence"/>
</dbReference>
<dbReference type="EMBL" id="KZ665452">
    <property type="protein sequence ID" value="PPR99667.1"/>
    <property type="molecule type" value="Genomic_DNA"/>
</dbReference>
<dbReference type="OrthoDB" id="998078at2759"/>
<accession>A0A2P5X8K0</accession>
<dbReference type="Proteomes" id="UP000327439">
    <property type="component" value="Chromosome A08"/>
</dbReference>
<evidence type="ECO:0000256" key="1">
    <source>
        <dbReference type="SAM" id="MobiDB-lite"/>
    </source>
</evidence>
<proteinExistence type="predicted"/>
<feature type="chain" id="PRO_5040582989" evidence="2">
    <location>
        <begin position="29"/>
        <end position="142"/>
    </location>
</feature>
<evidence type="ECO:0000313" key="6">
    <source>
        <dbReference type="Proteomes" id="UP000327439"/>
    </source>
</evidence>
<keyword evidence="2" id="KW-0732">Signal</keyword>
<evidence type="ECO:0000313" key="5">
    <source>
        <dbReference type="Proteomes" id="UP000239757"/>
    </source>
</evidence>
<evidence type="ECO:0000313" key="3">
    <source>
        <dbReference type="EMBL" id="KAB2071548.1"/>
    </source>
</evidence>